<evidence type="ECO:0000313" key="4">
    <source>
        <dbReference type="RefSeq" id="XP_031556528.1"/>
    </source>
</evidence>
<dbReference type="SUPFAM" id="SSF50729">
    <property type="entry name" value="PH domain-like"/>
    <property type="match status" value="1"/>
</dbReference>
<feature type="domain" description="PID" evidence="2">
    <location>
        <begin position="48"/>
        <end position="207"/>
    </location>
</feature>
<feature type="compositionally biased region" description="Polar residues" evidence="1">
    <location>
        <begin position="238"/>
        <end position="252"/>
    </location>
</feature>
<feature type="compositionally biased region" description="Basic and acidic residues" evidence="1">
    <location>
        <begin position="197"/>
        <end position="210"/>
    </location>
</feature>
<accession>A0A6P8HNE2</accession>
<dbReference type="Pfam" id="PF00640">
    <property type="entry name" value="PID"/>
    <property type="match status" value="1"/>
</dbReference>
<protein>
    <submittedName>
        <fullName evidence="4">Low density lipoprotein receptor adapter protein 1-B-like</fullName>
    </submittedName>
</protein>
<sequence>MHSLKTVAEKVKRSPQVIRKKITKQYDNLNHHQELREDWLHEPEPLLDGVPFYVKWLGSCQVFKAQGIGCTDEAVKQIVENTKKIKKTKEESHLQKVLLTVTTKRVTIEDMITKVSLMEIPIYRISYCTADPNYPKIFAFISREPKSKVLNCHAMLCSKESMAQAISLTVADAFSTAYESYEEANQVKMTQVLHEISPEKEQKSSEKEKPISLLSLSQSSSMSNETKSQDPTLEKNPSFETESLLKNNNSLLPDSGNPFQKVDFSSSSTNPFSQAKMSGYSCDDNGRSQPCIKVTGDEFLGALSSGSVNESASRMKALDLAVDDFDNEFTQLAKSRSSSNLFETPVRRSDFHDDVKTLMANERTAMDLMKSHSHEDLLM</sequence>
<keyword evidence="3" id="KW-1185">Reference proteome</keyword>
<dbReference type="KEGG" id="aten:116293261"/>
<dbReference type="GeneID" id="116293261"/>
<dbReference type="Gene3D" id="2.30.29.30">
    <property type="entry name" value="Pleckstrin-homology domain (PH domain)/Phosphotyrosine-binding domain (PTB)"/>
    <property type="match status" value="1"/>
</dbReference>
<evidence type="ECO:0000259" key="2">
    <source>
        <dbReference type="PROSITE" id="PS01179"/>
    </source>
</evidence>
<dbReference type="AlphaFoldDB" id="A0A6P8HNE2"/>
<feature type="region of interest" description="Disordered" evidence="1">
    <location>
        <begin position="197"/>
        <end position="271"/>
    </location>
</feature>
<dbReference type="Proteomes" id="UP000515163">
    <property type="component" value="Unplaced"/>
</dbReference>
<dbReference type="SMART" id="SM00462">
    <property type="entry name" value="PTB"/>
    <property type="match status" value="1"/>
</dbReference>
<dbReference type="InParanoid" id="A0A6P8HNE2"/>
<dbReference type="PANTHER" id="PTHR11232:SF74">
    <property type="entry name" value="PTB DOMAIN-CONTAINING ADAPTER PROTEIN CED-6-LIKE PROTEIN"/>
    <property type="match status" value="1"/>
</dbReference>
<evidence type="ECO:0000313" key="3">
    <source>
        <dbReference type="Proteomes" id="UP000515163"/>
    </source>
</evidence>
<dbReference type="OrthoDB" id="9999955at2759"/>
<proteinExistence type="predicted"/>
<dbReference type="InterPro" id="IPR006020">
    <property type="entry name" value="PTB/PI_dom"/>
</dbReference>
<dbReference type="PROSITE" id="PS01179">
    <property type="entry name" value="PID"/>
    <property type="match status" value="1"/>
</dbReference>
<gene>
    <name evidence="4" type="primary">LOC116293261</name>
</gene>
<feature type="compositionally biased region" description="Low complexity" evidence="1">
    <location>
        <begin position="211"/>
        <end position="223"/>
    </location>
</feature>
<dbReference type="FunCoup" id="A0A6P8HNE2">
    <property type="interactions" value="390"/>
</dbReference>
<dbReference type="PANTHER" id="PTHR11232">
    <property type="entry name" value="PHOSPHOTYROSINE INTERACTION DOMAIN-CONTAINING FAMILY MEMBER"/>
    <property type="match status" value="1"/>
</dbReference>
<dbReference type="InterPro" id="IPR011993">
    <property type="entry name" value="PH-like_dom_sf"/>
</dbReference>
<dbReference type="RefSeq" id="XP_031556528.1">
    <property type="nucleotide sequence ID" value="XM_031700668.1"/>
</dbReference>
<evidence type="ECO:0000256" key="1">
    <source>
        <dbReference type="SAM" id="MobiDB-lite"/>
    </source>
</evidence>
<dbReference type="CDD" id="cd13159">
    <property type="entry name" value="PTB_LDLRAP-mammal-like"/>
    <property type="match status" value="1"/>
</dbReference>
<dbReference type="InterPro" id="IPR051133">
    <property type="entry name" value="Adapter_Engulfment-Domain"/>
</dbReference>
<organism evidence="3 4">
    <name type="scientific">Actinia tenebrosa</name>
    <name type="common">Australian red waratah sea anemone</name>
    <dbReference type="NCBI Taxonomy" id="6105"/>
    <lineage>
        <taxon>Eukaryota</taxon>
        <taxon>Metazoa</taxon>
        <taxon>Cnidaria</taxon>
        <taxon>Anthozoa</taxon>
        <taxon>Hexacorallia</taxon>
        <taxon>Actiniaria</taxon>
        <taxon>Actiniidae</taxon>
        <taxon>Actinia</taxon>
    </lineage>
</organism>
<reference evidence="4" key="1">
    <citation type="submission" date="2025-08" db="UniProtKB">
        <authorList>
            <consortium name="RefSeq"/>
        </authorList>
    </citation>
    <scope>IDENTIFICATION</scope>
</reference>
<name>A0A6P8HNE2_ACTTE</name>